<feature type="transmembrane region" description="Helical" evidence="13">
    <location>
        <begin position="178"/>
        <end position="197"/>
    </location>
</feature>
<dbReference type="InterPro" id="IPR035906">
    <property type="entry name" value="MetI-like_sf"/>
</dbReference>
<dbReference type="Pfam" id="PF19300">
    <property type="entry name" value="BPD_transp_1_N"/>
    <property type="match status" value="1"/>
</dbReference>
<dbReference type="CDD" id="cd06261">
    <property type="entry name" value="TM_PBP2"/>
    <property type="match status" value="1"/>
</dbReference>
<reference evidence="15 16" key="1">
    <citation type="submission" date="2016-11" db="EMBL/GenBank/DDBJ databases">
        <authorList>
            <person name="Jaros S."/>
            <person name="Januszkiewicz K."/>
            <person name="Wedrychowicz H."/>
        </authorList>
    </citation>
    <scope>NUCLEOTIDE SEQUENCE [LARGE SCALE GENOMIC DNA]</scope>
    <source>
        <strain evidence="15 16">DSM 10068</strain>
    </source>
</reference>
<dbReference type="Pfam" id="PF00528">
    <property type="entry name" value="BPD_transp_1"/>
    <property type="match status" value="1"/>
</dbReference>
<evidence type="ECO:0000256" key="1">
    <source>
        <dbReference type="ARBA" id="ARBA00004651"/>
    </source>
</evidence>
<keyword evidence="9 13" id="KW-0472">Membrane</keyword>
<feature type="domain" description="ABC transmembrane type-1" evidence="14">
    <location>
        <begin position="100"/>
        <end position="301"/>
    </location>
</feature>
<evidence type="ECO:0000256" key="5">
    <source>
        <dbReference type="ARBA" id="ARBA00022692"/>
    </source>
</evidence>
<keyword evidence="2 13" id="KW-0813">Transport</keyword>
<evidence type="ECO:0000256" key="7">
    <source>
        <dbReference type="ARBA" id="ARBA00023065"/>
    </source>
</evidence>
<dbReference type="SUPFAM" id="SSF161098">
    <property type="entry name" value="MetI-like"/>
    <property type="match status" value="1"/>
</dbReference>
<accession>A0A1M5WK55</accession>
<comment type="subcellular location">
    <subcellularLocation>
        <location evidence="1 13">Cell membrane</location>
        <topology evidence="1 13">Multi-pass membrane protein</topology>
    </subcellularLocation>
</comment>
<evidence type="ECO:0000256" key="4">
    <source>
        <dbReference type="ARBA" id="ARBA00022596"/>
    </source>
</evidence>
<evidence type="ECO:0000256" key="2">
    <source>
        <dbReference type="ARBA" id="ARBA00022448"/>
    </source>
</evidence>
<evidence type="ECO:0000256" key="13">
    <source>
        <dbReference type="RuleBase" id="RU363032"/>
    </source>
</evidence>
<dbReference type="InterPro" id="IPR050045">
    <property type="entry name" value="Opp2B"/>
</dbReference>
<evidence type="ECO:0000259" key="14">
    <source>
        <dbReference type="PROSITE" id="PS50928"/>
    </source>
</evidence>
<feature type="transmembrane region" description="Helical" evidence="13">
    <location>
        <begin position="147"/>
        <end position="166"/>
    </location>
</feature>
<evidence type="ECO:0000256" key="9">
    <source>
        <dbReference type="ARBA" id="ARBA00023136"/>
    </source>
</evidence>
<dbReference type="GO" id="GO:0005886">
    <property type="term" value="C:plasma membrane"/>
    <property type="evidence" value="ECO:0007669"/>
    <property type="project" value="UniProtKB-SubCell"/>
</dbReference>
<dbReference type="RefSeq" id="WP_073076885.1">
    <property type="nucleotide sequence ID" value="NZ_FQXV01000003.1"/>
</dbReference>
<dbReference type="Proteomes" id="UP000183995">
    <property type="component" value="Unassembled WGS sequence"/>
</dbReference>
<dbReference type="AlphaFoldDB" id="A0A1M5WK55"/>
<evidence type="ECO:0000256" key="12">
    <source>
        <dbReference type="ARBA" id="ARBA00044774"/>
    </source>
</evidence>
<protein>
    <recommendedName>
        <fullName evidence="12">Nickel import system permease protein NikB</fullName>
    </recommendedName>
</protein>
<dbReference type="Gene3D" id="1.10.3720.10">
    <property type="entry name" value="MetI-like"/>
    <property type="match status" value="1"/>
</dbReference>
<keyword evidence="16" id="KW-1185">Reference proteome</keyword>
<evidence type="ECO:0000256" key="8">
    <source>
        <dbReference type="ARBA" id="ARBA00023112"/>
    </source>
</evidence>
<keyword evidence="7" id="KW-0406">Ion transport</keyword>
<proteinExistence type="inferred from homology"/>
<comment type="similarity">
    <text evidence="10">Belongs to the binding-protein-dependent transport system permease family. OppBC subfamily.</text>
</comment>
<evidence type="ECO:0000256" key="11">
    <source>
        <dbReference type="ARBA" id="ARBA00038669"/>
    </source>
</evidence>
<keyword evidence="4" id="KW-0533">Nickel</keyword>
<dbReference type="OrthoDB" id="9769919at2"/>
<gene>
    <name evidence="15" type="ORF">SAMN02745823_01305</name>
</gene>
<dbReference type="PANTHER" id="PTHR43163:SF6">
    <property type="entry name" value="DIPEPTIDE TRANSPORT SYSTEM PERMEASE PROTEIN DPPB-RELATED"/>
    <property type="match status" value="1"/>
</dbReference>
<dbReference type="PROSITE" id="PS50928">
    <property type="entry name" value="ABC_TM1"/>
    <property type="match status" value="1"/>
</dbReference>
<evidence type="ECO:0000313" key="16">
    <source>
        <dbReference type="Proteomes" id="UP000183995"/>
    </source>
</evidence>
<dbReference type="InterPro" id="IPR045621">
    <property type="entry name" value="BPD_transp_1_N"/>
</dbReference>
<feature type="transmembrane region" description="Helical" evidence="13">
    <location>
        <begin position="281"/>
        <end position="304"/>
    </location>
</feature>
<dbReference type="GO" id="GO:0015099">
    <property type="term" value="F:nickel cation transmembrane transporter activity"/>
    <property type="evidence" value="ECO:0007669"/>
    <property type="project" value="InterPro"/>
</dbReference>
<dbReference type="NCBIfam" id="NF045470">
    <property type="entry name" value="Opp2B"/>
    <property type="match status" value="1"/>
</dbReference>
<dbReference type="PANTHER" id="PTHR43163">
    <property type="entry name" value="DIPEPTIDE TRANSPORT SYSTEM PERMEASE PROTEIN DPPB-RELATED"/>
    <property type="match status" value="1"/>
</dbReference>
<feature type="transmembrane region" description="Helical" evidence="13">
    <location>
        <begin position="106"/>
        <end position="126"/>
    </location>
</feature>
<keyword evidence="5 13" id="KW-0812">Transmembrane</keyword>
<comment type="subunit">
    <text evidence="11">The complex is composed of two ATP-binding proteins (NikD and NikE), two transmembrane proteins (NikB and NikC) and a solute-binding protein (NikA).</text>
</comment>
<sequence>MKRFKLIVKRVVQIVPILLIVTLLAFFLSNVSSGDVATVTLQSRGVQPTEQNLAAVREELGLNAPLPVQYINWLKKAVQFDFGISFQTHKPVSEEIFARFPATLKLALAATLMSLVFSIPLALLSARYKDSTADHTIRILSSVGATIPDFWLGLMLLYLFGVVLKIVPVISGSKLSNIFLPAFTLSVAYGATYVRVLRSNLIEVRRFDYMKAARARGLGEGKALAKHGLKNALLPMVTLIGINFGKLLSGQIATETIFSWNGIGKFAVDSMKVKDLPVIQGYIMIVSITYIAINLILDILYMYIDPRIQSD</sequence>
<evidence type="ECO:0000256" key="10">
    <source>
        <dbReference type="ARBA" id="ARBA00024202"/>
    </source>
</evidence>
<evidence type="ECO:0000256" key="3">
    <source>
        <dbReference type="ARBA" id="ARBA00022475"/>
    </source>
</evidence>
<organism evidence="15 16">
    <name type="scientific">Sporobacter termitidis DSM 10068</name>
    <dbReference type="NCBI Taxonomy" id="1123282"/>
    <lineage>
        <taxon>Bacteria</taxon>
        <taxon>Bacillati</taxon>
        <taxon>Bacillota</taxon>
        <taxon>Clostridia</taxon>
        <taxon>Eubacteriales</taxon>
        <taxon>Oscillospiraceae</taxon>
        <taxon>Sporobacter</taxon>
    </lineage>
</organism>
<name>A0A1M5WK55_9FIRM</name>
<evidence type="ECO:0000256" key="6">
    <source>
        <dbReference type="ARBA" id="ARBA00022989"/>
    </source>
</evidence>
<keyword evidence="8" id="KW-0921">Nickel transport</keyword>
<keyword evidence="3" id="KW-1003">Cell membrane</keyword>
<dbReference type="InterPro" id="IPR000515">
    <property type="entry name" value="MetI-like"/>
</dbReference>
<dbReference type="EMBL" id="FQXV01000003">
    <property type="protein sequence ID" value="SHH87493.1"/>
    <property type="molecule type" value="Genomic_DNA"/>
</dbReference>
<dbReference type="STRING" id="1123282.SAMN02745823_01305"/>
<keyword evidence="6 13" id="KW-1133">Transmembrane helix</keyword>
<evidence type="ECO:0000313" key="15">
    <source>
        <dbReference type="EMBL" id="SHH87493.1"/>
    </source>
</evidence>